<proteinExistence type="inferred from homology"/>
<dbReference type="RefSeq" id="WP_035079686.1">
    <property type="nucleotide sequence ID" value="NZ_JQGC01000003.1"/>
</dbReference>
<comment type="similarity">
    <text evidence="1">Belongs to the ROK (NagC/XylR) family.</text>
</comment>
<keyword evidence="4" id="KW-1185">Reference proteome</keyword>
<organism evidence="3 4">
    <name type="scientific">Devosia riboflavina</name>
    <dbReference type="NCBI Taxonomy" id="46914"/>
    <lineage>
        <taxon>Bacteria</taxon>
        <taxon>Pseudomonadati</taxon>
        <taxon>Pseudomonadota</taxon>
        <taxon>Alphaproteobacteria</taxon>
        <taxon>Hyphomicrobiales</taxon>
        <taxon>Devosiaceae</taxon>
        <taxon>Devosia</taxon>
    </lineage>
</organism>
<dbReference type="PANTHER" id="PTHR18964">
    <property type="entry name" value="ROK (REPRESSOR, ORF, KINASE) FAMILY"/>
    <property type="match status" value="1"/>
</dbReference>
<evidence type="ECO:0000313" key="4">
    <source>
        <dbReference type="Proteomes" id="UP000028981"/>
    </source>
</evidence>
<dbReference type="InterPro" id="IPR000600">
    <property type="entry name" value="ROK"/>
</dbReference>
<dbReference type="InterPro" id="IPR036388">
    <property type="entry name" value="WH-like_DNA-bd_sf"/>
</dbReference>
<dbReference type="EMBL" id="JQGC01000003">
    <property type="protein sequence ID" value="KFL32202.1"/>
    <property type="molecule type" value="Genomic_DNA"/>
</dbReference>
<accession>A0A087M5P9</accession>
<dbReference type="Proteomes" id="UP000028981">
    <property type="component" value="Unassembled WGS sequence"/>
</dbReference>
<name>A0A087M5P9_9HYPH</name>
<dbReference type="OrthoDB" id="37575at2"/>
<reference evidence="3 4" key="1">
    <citation type="submission" date="2014-08" db="EMBL/GenBank/DDBJ databases">
        <authorList>
            <person name="Hassan Y.I."/>
            <person name="Lepp D."/>
            <person name="Zhou T."/>
        </authorList>
    </citation>
    <scope>NUCLEOTIDE SEQUENCE [LARGE SCALE GENOMIC DNA]</scope>
    <source>
        <strain evidence="3 4">IFO13584</strain>
    </source>
</reference>
<evidence type="ECO:0000259" key="2">
    <source>
        <dbReference type="SMART" id="SM00419"/>
    </source>
</evidence>
<dbReference type="Gene3D" id="1.10.10.10">
    <property type="entry name" value="Winged helix-like DNA-binding domain superfamily/Winged helix DNA-binding domain"/>
    <property type="match status" value="1"/>
</dbReference>
<evidence type="ECO:0000256" key="1">
    <source>
        <dbReference type="ARBA" id="ARBA00006479"/>
    </source>
</evidence>
<dbReference type="Pfam" id="PF13412">
    <property type="entry name" value="HTH_24"/>
    <property type="match status" value="1"/>
</dbReference>
<dbReference type="SUPFAM" id="SSF46785">
    <property type="entry name" value="Winged helix' DNA-binding domain"/>
    <property type="match status" value="1"/>
</dbReference>
<sequence length="404" mass="41843">MSQAVRISRQFSLRSVMEAIVQNGPISRASIAKQTGLSKQTISEVMRQLEDEGWVQETGRTSGHVGRTAVTYEIIPSAAYIGAVDLGGTKVRVAICDLSSRVIAEMMEPTDPEGGDAIIAQIGRLTREVAAQGGVAMDKLRIAVVGVPGAPQAKTGRVLLAPNIAGFDKMDVASALQKALGCDVMLENDVNLAVLGESWLGVGQGLDNLAYIALGTGVGSGLMVNGQLVRGAGNAAGELGFLPFGADPFEPESLRAGAFERLTASYGIVARYRALAGIDATVPAIFEKANAHEAHAVAVLDETAKLLARGIGAIAAITNPDKVILGGSIGSRQELVARVIGVLPACFPYPVEVEASELGDHAALVGATAIGLSHLHNTLFGADAPESRISLPPANAVSMREALK</sequence>
<dbReference type="SMART" id="SM00419">
    <property type="entry name" value="HTH_CRP"/>
    <property type="match status" value="1"/>
</dbReference>
<dbReference type="Gene3D" id="3.30.420.40">
    <property type="match status" value="2"/>
</dbReference>
<gene>
    <name evidence="3" type="ORF">JP75_04350</name>
</gene>
<feature type="domain" description="HTH crp-type" evidence="2">
    <location>
        <begin position="18"/>
        <end position="76"/>
    </location>
</feature>
<dbReference type="AlphaFoldDB" id="A0A087M5P9"/>
<dbReference type="InterPro" id="IPR036390">
    <property type="entry name" value="WH_DNA-bd_sf"/>
</dbReference>
<dbReference type="PANTHER" id="PTHR18964:SF149">
    <property type="entry name" value="BIFUNCTIONAL UDP-N-ACETYLGLUCOSAMINE 2-EPIMERASE_N-ACETYLMANNOSAMINE KINASE"/>
    <property type="match status" value="1"/>
</dbReference>
<protein>
    <submittedName>
        <fullName evidence="3">ROK family transcriptional regulator</fullName>
    </submittedName>
</protein>
<dbReference type="Pfam" id="PF00480">
    <property type="entry name" value="ROK"/>
    <property type="match status" value="1"/>
</dbReference>
<dbReference type="InterPro" id="IPR043129">
    <property type="entry name" value="ATPase_NBD"/>
</dbReference>
<dbReference type="InterPro" id="IPR012318">
    <property type="entry name" value="HTH_CRP"/>
</dbReference>
<comment type="caution">
    <text evidence="3">The sequence shown here is derived from an EMBL/GenBank/DDBJ whole genome shotgun (WGS) entry which is preliminary data.</text>
</comment>
<dbReference type="SUPFAM" id="SSF53067">
    <property type="entry name" value="Actin-like ATPase domain"/>
    <property type="match status" value="1"/>
</dbReference>
<dbReference type="GO" id="GO:0006355">
    <property type="term" value="P:regulation of DNA-templated transcription"/>
    <property type="evidence" value="ECO:0007669"/>
    <property type="project" value="InterPro"/>
</dbReference>
<dbReference type="GO" id="GO:0003677">
    <property type="term" value="F:DNA binding"/>
    <property type="evidence" value="ECO:0007669"/>
    <property type="project" value="InterPro"/>
</dbReference>
<dbReference type="STRING" id="46914.JP75_04350"/>
<evidence type="ECO:0000313" key="3">
    <source>
        <dbReference type="EMBL" id="KFL32202.1"/>
    </source>
</evidence>